<evidence type="ECO:0000313" key="3">
    <source>
        <dbReference type="Proteomes" id="UP001056201"/>
    </source>
</evidence>
<dbReference type="Proteomes" id="UP001056201">
    <property type="component" value="Chromosome 2"/>
</dbReference>
<dbReference type="RefSeq" id="WP_250197669.1">
    <property type="nucleotide sequence ID" value="NZ_CP097636.1"/>
</dbReference>
<keyword evidence="1" id="KW-0812">Transmembrane</keyword>
<accession>A0ABY4SEK2</accession>
<feature type="transmembrane region" description="Helical" evidence="1">
    <location>
        <begin position="20"/>
        <end position="38"/>
    </location>
</feature>
<keyword evidence="1" id="KW-1133">Transmembrane helix</keyword>
<protein>
    <submittedName>
        <fullName evidence="2">Uncharacterized protein</fullName>
    </submittedName>
</protein>
<name>A0ABY4SEK2_AQUTE</name>
<dbReference type="EMBL" id="CP097636">
    <property type="protein sequence ID" value="URI09441.1"/>
    <property type="molecule type" value="Genomic_DNA"/>
</dbReference>
<gene>
    <name evidence="2" type="ORF">MW290_28160</name>
</gene>
<proteinExistence type="predicted"/>
<organism evidence="2 3">
    <name type="scientific">Aquincola tertiaricarbonis</name>
    <dbReference type="NCBI Taxonomy" id="391953"/>
    <lineage>
        <taxon>Bacteria</taxon>
        <taxon>Pseudomonadati</taxon>
        <taxon>Pseudomonadota</taxon>
        <taxon>Betaproteobacteria</taxon>
        <taxon>Burkholderiales</taxon>
        <taxon>Sphaerotilaceae</taxon>
        <taxon>Aquincola</taxon>
    </lineage>
</organism>
<evidence type="ECO:0000313" key="2">
    <source>
        <dbReference type="EMBL" id="URI09441.1"/>
    </source>
</evidence>
<reference evidence="2" key="1">
    <citation type="submission" date="2022-05" db="EMBL/GenBank/DDBJ databases">
        <title>An RpoN-dependent PEP-CTERM gene is involved in floc formation of an Aquincola tertiaricarbonis strain.</title>
        <authorList>
            <person name="Qiu D."/>
            <person name="Xia M."/>
        </authorList>
    </citation>
    <scope>NUCLEOTIDE SEQUENCE</scope>
    <source>
        <strain evidence="2">RN12</strain>
    </source>
</reference>
<sequence>MADGESEGSTVQTAIHLVRAVAWPSVIFFLVLSFWTPLQRIANRVSPLVERIESVSVGGVKFNVSKEFIDKRASDAVRKAVNSLKPETLKYILEHERAIHRTTRTTFDPEELDLIATGLCTELNWKALDELQREDSKREHKYMAGMDCGSKYEDVRVFLLELVPELIERSR</sequence>
<keyword evidence="1" id="KW-0472">Membrane</keyword>
<evidence type="ECO:0000256" key="1">
    <source>
        <dbReference type="SAM" id="Phobius"/>
    </source>
</evidence>
<keyword evidence="3" id="KW-1185">Reference proteome</keyword>